<feature type="domain" description="Acyltransferase 3" evidence="3">
    <location>
        <begin position="14"/>
        <end position="358"/>
    </location>
</feature>
<evidence type="ECO:0000313" key="5">
    <source>
        <dbReference type="Proteomes" id="UP000242427"/>
    </source>
</evidence>
<feature type="transmembrane region" description="Helical" evidence="2">
    <location>
        <begin position="169"/>
        <end position="192"/>
    </location>
</feature>
<proteinExistence type="predicted"/>
<dbReference type="AlphaFoldDB" id="A0A9X7JSH7"/>
<dbReference type="OrthoDB" id="9796461at2"/>
<dbReference type="EMBL" id="PXWG01000014">
    <property type="protein sequence ID" value="PSJ29072.1"/>
    <property type="molecule type" value="Genomic_DNA"/>
</dbReference>
<dbReference type="InterPro" id="IPR050879">
    <property type="entry name" value="Acyltransferase_3"/>
</dbReference>
<dbReference type="GO" id="GO:0016747">
    <property type="term" value="F:acyltransferase activity, transferring groups other than amino-acyl groups"/>
    <property type="evidence" value="ECO:0007669"/>
    <property type="project" value="InterPro"/>
</dbReference>
<comment type="caution">
    <text evidence="4">The sequence shown here is derived from an EMBL/GenBank/DDBJ whole genome shotgun (WGS) entry which is preliminary data.</text>
</comment>
<feature type="transmembrane region" description="Helical" evidence="2">
    <location>
        <begin position="212"/>
        <end position="233"/>
    </location>
</feature>
<feature type="region of interest" description="Disordered" evidence="1">
    <location>
        <begin position="373"/>
        <end position="406"/>
    </location>
</feature>
<keyword evidence="2" id="KW-1133">Transmembrane helix</keyword>
<keyword evidence="2" id="KW-0472">Membrane</keyword>
<organism evidence="4 5">
    <name type="scientific">Streptosporangium nondiastaticum</name>
    <dbReference type="NCBI Taxonomy" id="35764"/>
    <lineage>
        <taxon>Bacteria</taxon>
        <taxon>Bacillati</taxon>
        <taxon>Actinomycetota</taxon>
        <taxon>Actinomycetes</taxon>
        <taxon>Streptosporangiales</taxon>
        <taxon>Streptosporangiaceae</taxon>
        <taxon>Streptosporangium</taxon>
    </lineage>
</organism>
<reference evidence="4 5" key="1">
    <citation type="submission" date="2018-03" db="EMBL/GenBank/DDBJ databases">
        <title>Chitinolytic properties of Streptosporangium nondiastaticum TBG75A20.</title>
        <authorList>
            <person name="Gayathri V."/>
            <person name="Shiburaj S."/>
        </authorList>
    </citation>
    <scope>NUCLEOTIDE SEQUENCE [LARGE SCALE GENOMIC DNA]</scope>
    <source>
        <strain evidence="4 5">TBG75A20</strain>
    </source>
</reference>
<dbReference type="InterPro" id="IPR002656">
    <property type="entry name" value="Acyl_transf_3_dom"/>
</dbReference>
<feature type="transmembrane region" description="Helical" evidence="2">
    <location>
        <begin position="302"/>
        <end position="323"/>
    </location>
</feature>
<feature type="transmembrane region" description="Helical" evidence="2">
    <location>
        <begin position="94"/>
        <end position="127"/>
    </location>
</feature>
<dbReference type="Proteomes" id="UP000242427">
    <property type="component" value="Unassembled WGS sequence"/>
</dbReference>
<feature type="transmembrane region" description="Helical" evidence="2">
    <location>
        <begin position="335"/>
        <end position="357"/>
    </location>
</feature>
<feature type="transmembrane region" description="Helical" evidence="2">
    <location>
        <begin position="245"/>
        <end position="264"/>
    </location>
</feature>
<feature type="transmembrane region" description="Helical" evidence="2">
    <location>
        <begin position="53"/>
        <end position="73"/>
    </location>
</feature>
<keyword evidence="4" id="KW-0012">Acyltransferase</keyword>
<gene>
    <name evidence="4" type="ORF">B7P34_08995</name>
</gene>
<keyword evidence="5" id="KW-1185">Reference proteome</keyword>
<feature type="transmembrane region" description="Helical" evidence="2">
    <location>
        <begin position="270"/>
        <end position="290"/>
    </location>
</feature>
<keyword evidence="2" id="KW-0812">Transmembrane</keyword>
<name>A0A9X7JSH7_9ACTN</name>
<feature type="compositionally biased region" description="Basic and acidic residues" evidence="1">
    <location>
        <begin position="394"/>
        <end position="406"/>
    </location>
</feature>
<accession>A0A9X7JSH7</accession>
<keyword evidence="4" id="KW-0808">Transferase</keyword>
<dbReference type="GO" id="GO:0016020">
    <property type="term" value="C:membrane"/>
    <property type="evidence" value="ECO:0007669"/>
    <property type="project" value="TreeGrafter"/>
</dbReference>
<dbReference type="PANTHER" id="PTHR23028">
    <property type="entry name" value="ACETYLTRANSFERASE"/>
    <property type="match status" value="1"/>
</dbReference>
<feature type="transmembrane region" description="Helical" evidence="2">
    <location>
        <begin position="139"/>
        <end position="157"/>
    </location>
</feature>
<dbReference type="RefSeq" id="WP_106675289.1">
    <property type="nucleotide sequence ID" value="NZ_PXWG01000014.1"/>
</dbReference>
<sequence length="406" mass="43921">MRNERALADSRLPSLTGLRFVAALLVFFFHLSVEKLYDDGTNPVLSKVFNPAGGVGVSFFFVLSGFVLAWSAKPGRSAGEFLRRRLAKIYPNHLLLWMLTLPLLLLFGEQVAAGSATANLALVQTWIPRLDFFFSVNRPSWSLCCELFFYLMFPLLARFVGRFGRPGTWAVAAAAVAGVLLLPVVAGLLHGGPGMPLDVSHPEADSGVSVRQYWLVYAFPVSRCLEFLLGIAVAKLVKDGAWPRVPVAVATGLLAIGYAAAVVAPVLYGLAALTVIPLTLFIPAVAMADLEGRGSLLRSRSMVWLGEVSFAFYLVHQTVLRIGHDLLGHDTSWNAWTASALAAAFAAVTLLIAWAVYRWWEMPAMRLLTAPRSGGKSIPVASGGPRVRPGPELSRPRPAELAADKD</sequence>
<evidence type="ECO:0000259" key="3">
    <source>
        <dbReference type="Pfam" id="PF01757"/>
    </source>
</evidence>
<evidence type="ECO:0000256" key="1">
    <source>
        <dbReference type="SAM" id="MobiDB-lite"/>
    </source>
</evidence>
<dbReference type="PANTHER" id="PTHR23028:SF53">
    <property type="entry name" value="ACYL_TRANSF_3 DOMAIN-CONTAINING PROTEIN"/>
    <property type="match status" value="1"/>
</dbReference>
<dbReference type="GO" id="GO:0000271">
    <property type="term" value="P:polysaccharide biosynthetic process"/>
    <property type="evidence" value="ECO:0007669"/>
    <property type="project" value="TreeGrafter"/>
</dbReference>
<protein>
    <submittedName>
        <fullName evidence="4">Acyltransferase</fullName>
    </submittedName>
</protein>
<dbReference type="Pfam" id="PF01757">
    <property type="entry name" value="Acyl_transf_3"/>
    <property type="match status" value="1"/>
</dbReference>
<evidence type="ECO:0000313" key="4">
    <source>
        <dbReference type="EMBL" id="PSJ29072.1"/>
    </source>
</evidence>
<feature type="transmembrane region" description="Helical" evidence="2">
    <location>
        <begin position="12"/>
        <end position="33"/>
    </location>
</feature>
<evidence type="ECO:0000256" key="2">
    <source>
        <dbReference type="SAM" id="Phobius"/>
    </source>
</evidence>